<evidence type="ECO:0000256" key="1">
    <source>
        <dbReference type="SAM" id="MobiDB-lite"/>
    </source>
</evidence>
<sequence>MGPTSGPTFSPDTQSLRTTGSRARGSGGRGGSGAKKEGRAAATAAEQETAKFWSRLWLRLRLRTPRSAAFSVPWPPPAPPPKLPVPVRGWKAGTVEERSAAAAVAVAAAAAAAAAVGRCARAELEAPGDCRACEAGAAEGLRERGRGRLESEEAERMKACQREASASGLLGLLGYRVPAGEWT</sequence>
<feature type="region of interest" description="Disordered" evidence="1">
    <location>
        <begin position="1"/>
        <end position="47"/>
    </location>
</feature>
<dbReference type="Proteomes" id="UP000664940">
    <property type="component" value="Unassembled WGS sequence"/>
</dbReference>
<gene>
    <name evidence="2" type="ORF">HJG60_010629</name>
</gene>
<organism evidence="2 3">
    <name type="scientific">Phyllostomus discolor</name>
    <name type="common">pale spear-nosed bat</name>
    <dbReference type="NCBI Taxonomy" id="89673"/>
    <lineage>
        <taxon>Eukaryota</taxon>
        <taxon>Metazoa</taxon>
        <taxon>Chordata</taxon>
        <taxon>Craniata</taxon>
        <taxon>Vertebrata</taxon>
        <taxon>Euteleostomi</taxon>
        <taxon>Mammalia</taxon>
        <taxon>Eutheria</taxon>
        <taxon>Laurasiatheria</taxon>
        <taxon>Chiroptera</taxon>
        <taxon>Yangochiroptera</taxon>
        <taxon>Phyllostomidae</taxon>
        <taxon>Phyllostominae</taxon>
        <taxon>Phyllostomus</taxon>
    </lineage>
</organism>
<evidence type="ECO:0000313" key="2">
    <source>
        <dbReference type="EMBL" id="KAF6114676.1"/>
    </source>
</evidence>
<protein>
    <submittedName>
        <fullName evidence="2">Uncharacterized protein</fullName>
    </submittedName>
</protein>
<reference evidence="2 3" key="1">
    <citation type="journal article" date="2020" name="Nature">
        <title>Six reference-quality genomes reveal evolution of bat adaptations.</title>
        <authorList>
            <person name="Jebb D."/>
            <person name="Huang Z."/>
            <person name="Pippel M."/>
            <person name="Hughes G.M."/>
            <person name="Lavrichenko K."/>
            <person name="Devanna P."/>
            <person name="Winkler S."/>
            <person name="Jermiin L.S."/>
            <person name="Skirmuntt E.C."/>
            <person name="Katzourakis A."/>
            <person name="Burkitt-Gray L."/>
            <person name="Ray D.A."/>
            <person name="Sullivan K.A.M."/>
            <person name="Roscito J.G."/>
            <person name="Kirilenko B.M."/>
            <person name="Davalos L.M."/>
            <person name="Corthals A.P."/>
            <person name="Power M.L."/>
            <person name="Jones G."/>
            <person name="Ransome R.D."/>
            <person name="Dechmann D.K.N."/>
            <person name="Locatelli A.G."/>
            <person name="Puechmaille S.J."/>
            <person name="Fedrigo O."/>
            <person name="Jarvis E.D."/>
            <person name="Hiller M."/>
            <person name="Vernes S.C."/>
            <person name="Myers E.W."/>
            <person name="Teeling E.C."/>
        </authorList>
    </citation>
    <scope>NUCLEOTIDE SEQUENCE [LARGE SCALE GENOMIC DNA]</scope>
    <source>
        <strain evidence="2">Bat1K_MPI-CBG_1</strain>
    </source>
</reference>
<accession>A0A834ARP8</accession>
<feature type="compositionally biased region" description="Polar residues" evidence="1">
    <location>
        <begin position="1"/>
        <end position="16"/>
    </location>
</feature>
<proteinExistence type="predicted"/>
<evidence type="ECO:0000313" key="3">
    <source>
        <dbReference type="Proteomes" id="UP000664940"/>
    </source>
</evidence>
<dbReference type="EMBL" id="JABVXQ010000004">
    <property type="protein sequence ID" value="KAF6114676.1"/>
    <property type="molecule type" value="Genomic_DNA"/>
</dbReference>
<name>A0A834ARP8_9CHIR</name>
<comment type="caution">
    <text evidence="2">The sequence shown here is derived from an EMBL/GenBank/DDBJ whole genome shotgun (WGS) entry which is preliminary data.</text>
</comment>
<dbReference type="AlphaFoldDB" id="A0A834ARP8"/>